<feature type="compositionally biased region" description="Polar residues" evidence="1">
    <location>
        <begin position="221"/>
        <end position="241"/>
    </location>
</feature>
<comment type="caution">
    <text evidence="2">The sequence shown here is derived from an EMBL/GenBank/DDBJ whole genome shotgun (WGS) entry which is preliminary data.</text>
</comment>
<reference evidence="2" key="1">
    <citation type="submission" date="2023-10" db="EMBL/GenBank/DDBJ databases">
        <authorList>
            <person name="Chen Y."/>
            <person name="Shah S."/>
            <person name="Dougan E. K."/>
            <person name="Thang M."/>
            <person name="Chan C."/>
        </authorList>
    </citation>
    <scope>NUCLEOTIDE SEQUENCE [LARGE SCALE GENOMIC DNA]</scope>
</reference>
<gene>
    <name evidence="2" type="ORF">PCOR1329_LOCUS71292</name>
</gene>
<dbReference type="EMBL" id="CAUYUJ010019458">
    <property type="protein sequence ID" value="CAK0891313.1"/>
    <property type="molecule type" value="Genomic_DNA"/>
</dbReference>
<evidence type="ECO:0008006" key="4">
    <source>
        <dbReference type="Google" id="ProtNLM"/>
    </source>
</evidence>
<evidence type="ECO:0000313" key="2">
    <source>
        <dbReference type="EMBL" id="CAK0891313.1"/>
    </source>
</evidence>
<protein>
    <recommendedName>
        <fullName evidence="4">BAR domain-containing protein</fullName>
    </recommendedName>
</protein>
<proteinExistence type="predicted"/>
<name>A0ABN9WYD4_9DINO</name>
<sequence length="241" mass="25592">VSKPERQVEPPAAEAEMRLSLENQSRVARALHEYADAMVVAFGKLSELQQALQVGGLEWVDDALPLSRACSLASARPHKIVKGVADDKRVSLETHRRTLAACETDLAASDAAAEELQRYSNKMDQLSTDEVRKGNNQRAVVKLTRNREKMRDAANVASVKHTRAFDSLQACASRADDLCLLACDVLAGTATALRSAAAHVGGQASSPSKAAAQLNEAPRGTSASVAGPTTSASKVAQQYGE</sequence>
<dbReference type="Proteomes" id="UP001189429">
    <property type="component" value="Unassembled WGS sequence"/>
</dbReference>
<feature type="region of interest" description="Disordered" evidence="1">
    <location>
        <begin position="201"/>
        <end position="241"/>
    </location>
</feature>
<evidence type="ECO:0000256" key="1">
    <source>
        <dbReference type="SAM" id="MobiDB-lite"/>
    </source>
</evidence>
<accession>A0ABN9WYD4</accession>
<keyword evidence="3" id="KW-1185">Reference proteome</keyword>
<feature type="non-terminal residue" evidence="2">
    <location>
        <position position="1"/>
    </location>
</feature>
<organism evidence="2 3">
    <name type="scientific">Prorocentrum cordatum</name>
    <dbReference type="NCBI Taxonomy" id="2364126"/>
    <lineage>
        <taxon>Eukaryota</taxon>
        <taxon>Sar</taxon>
        <taxon>Alveolata</taxon>
        <taxon>Dinophyceae</taxon>
        <taxon>Prorocentrales</taxon>
        <taxon>Prorocentraceae</taxon>
        <taxon>Prorocentrum</taxon>
    </lineage>
</organism>
<evidence type="ECO:0000313" key="3">
    <source>
        <dbReference type="Proteomes" id="UP001189429"/>
    </source>
</evidence>
<feature type="non-terminal residue" evidence="2">
    <location>
        <position position="241"/>
    </location>
</feature>